<organism evidence="3">
    <name type="scientific">invertebrate metagenome</name>
    <dbReference type="NCBI Taxonomy" id="1711999"/>
    <lineage>
        <taxon>unclassified sequences</taxon>
        <taxon>metagenomes</taxon>
        <taxon>organismal metagenomes</taxon>
    </lineage>
</organism>
<keyword evidence="3" id="KW-0131">Cell cycle</keyword>
<evidence type="ECO:0000256" key="1">
    <source>
        <dbReference type="ARBA" id="ARBA00022741"/>
    </source>
</evidence>
<keyword evidence="3" id="KW-0132">Cell division</keyword>
<protein>
    <submittedName>
        <fullName evidence="3">Cell division protein ZapE</fullName>
    </submittedName>
</protein>
<dbReference type="GO" id="GO:0005524">
    <property type="term" value="F:ATP binding"/>
    <property type="evidence" value="ECO:0007669"/>
    <property type="project" value="UniProtKB-KW"/>
</dbReference>
<reference evidence="3" key="1">
    <citation type="journal article" date="2017" name="Appl. Environ. Microbiol.">
        <title>Molecular characterization of an Endozoicomonas-like organism causing infection in king scallop Pecten maximus L.</title>
        <authorList>
            <person name="Cano I."/>
            <person name="van Aerle R."/>
            <person name="Ross S."/>
            <person name="Verner-Jeffreys D.W."/>
            <person name="Paley R.K."/>
            <person name="Rimmer G."/>
            <person name="Ryder D."/>
            <person name="Hooper P."/>
            <person name="Stone D."/>
            <person name="Feist S.W."/>
        </authorList>
    </citation>
    <scope>NUCLEOTIDE SEQUENCE</scope>
</reference>
<dbReference type="GO" id="GO:0032153">
    <property type="term" value="C:cell division site"/>
    <property type="evidence" value="ECO:0007669"/>
    <property type="project" value="TreeGrafter"/>
</dbReference>
<dbReference type="Gene3D" id="3.40.50.300">
    <property type="entry name" value="P-loop containing nucleotide triphosphate hydrolases"/>
    <property type="match status" value="1"/>
</dbReference>
<dbReference type="PANTHER" id="PTHR12169:SF6">
    <property type="entry name" value="AFG1-LIKE ATPASE"/>
    <property type="match status" value="1"/>
</dbReference>
<name>A0A2H9T795_9ZZZZ</name>
<dbReference type="SUPFAM" id="SSF52540">
    <property type="entry name" value="P-loop containing nucleoside triphosphate hydrolases"/>
    <property type="match status" value="1"/>
</dbReference>
<dbReference type="EMBL" id="NSIT01000098">
    <property type="protein sequence ID" value="PJE79069.1"/>
    <property type="molecule type" value="Genomic_DNA"/>
</dbReference>
<dbReference type="AlphaFoldDB" id="A0A2H9T795"/>
<evidence type="ECO:0000313" key="3">
    <source>
        <dbReference type="EMBL" id="PJE79069.1"/>
    </source>
</evidence>
<sequence length="358" mass="41722">MITPEQKFQQVAQHNGFADNPAQHQAIGVLNQVFLSVVKNLKKKSCFLFARYFAVKGVYLWGGVGRGKTCLMDVFYQCLPEGCALRVHFYQWMQSVHQLLENNIGRKNPVDYVADQFARKYRVICLDEFLVSDITDAMILYRFLRRLFYRGVTLITTSNTPPDDLYKGGLQRERFIPAIALIKSHMKITRLDHDRDYRYWSDQLSWAFFHPLNAQSQKGMRHIFFMLTGHQVTQADREKILICRRDMLAQCVCAQAGWFLFTTLCEEACGNNDYIELAERFRVLLVEGVPVMDDNRAGATRRFIWLVDICYDCKVKLILSAEVSLGKLYNGVLLQEEFQRTISRVYEMQSWIMNKKPV</sequence>
<proteinExistence type="predicted"/>
<keyword evidence="2" id="KW-0067">ATP-binding</keyword>
<evidence type="ECO:0000256" key="2">
    <source>
        <dbReference type="ARBA" id="ARBA00022840"/>
    </source>
</evidence>
<accession>A0A2H9T795</accession>
<dbReference type="GO" id="GO:0051301">
    <property type="term" value="P:cell division"/>
    <property type="evidence" value="ECO:0007669"/>
    <property type="project" value="UniProtKB-KW"/>
</dbReference>
<dbReference type="InterPro" id="IPR027417">
    <property type="entry name" value="P-loop_NTPase"/>
</dbReference>
<keyword evidence="1" id="KW-0547">Nucleotide-binding</keyword>
<comment type="caution">
    <text evidence="3">The sequence shown here is derived from an EMBL/GenBank/DDBJ whole genome shotgun (WGS) entry which is preliminary data.</text>
</comment>
<gene>
    <name evidence="3" type="primary">zapE</name>
    <name evidence="3" type="ORF">CI610_01958</name>
</gene>
<dbReference type="GO" id="GO:0005737">
    <property type="term" value="C:cytoplasm"/>
    <property type="evidence" value="ECO:0007669"/>
    <property type="project" value="TreeGrafter"/>
</dbReference>
<dbReference type="GO" id="GO:0016887">
    <property type="term" value="F:ATP hydrolysis activity"/>
    <property type="evidence" value="ECO:0007669"/>
    <property type="project" value="InterPro"/>
</dbReference>
<dbReference type="Pfam" id="PF03969">
    <property type="entry name" value="AFG1_ATPase"/>
    <property type="match status" value="1"/>
</dbReference>
<dbReference type="InterPro" id="IPR005654">
    <property type="entry name" value="ATPase_AFG1-like"/>
</dbReference>
<dbReference type="PANTHER" id="PTHR12169">
    <property type="entry name" value="ATPASE N2B"/>
    <property type="match status" value="1"/>
</dbReference>
<dbReference type="NCBIfam" id="NF040713">
    <property type="entry name" value="ZapE"/>
    <property type="match status" value="1"/>
</dbReference>